<keyword evidence="4 6" id="KW-0732">Signal</keyword>
<evidence type="ECO:0000256" key="5">
    <source>
        <dbReference type="SAM" id="MobiDB-lite"/>
    </source>
</evidence>
<dbReference type="Proteomes" id="UP000447876">
    <property type="component" value="Unassembled WGS sequence"/>
</dbReference>
<name>A0A7X2Z5F2_9BACL</name>
<reference evidence="7 8" key="1">
    <citation type="submission" date="2019-11" db="EMBL/GenBank/DDBJ databases">
        <title>Draft genome sequences of five Paenibacillus species of dairy origin.</title>
        <authorList>
            <person name="Olajide A.M."/>
            <person name="Chen S."/>
            <person name="Lapointe G."/>
        </authorList>
    </citation>
    <scope>NUCLEOTIDE SEQUENCE [LARGE SCALE GENOMIC DNA]</scope>
    <source>
        <strain evidence="7 8">12CR55</strain>
    </source>
</reference>
<dbReference type="PANTHER" id="PTHR43649:SF31">
    <property type="entry name" value="SN-GLYCEROL-3-PHOSPHATE-BINDING PERIPLASMIC PROTEIN UGPB"/>
    <property type="match status" value="1"/>
</dbReference>
<evidence type="ECO:0000256" key="3">
    <source>
        <dbReference type="ARBA" id="ARBA00022448"/>
    </source>
</evidence>
<feature type="chain" id="PRO_5039125017" evidence="6">
    <location>
        <begin position="21"/>
        <end position="498"/>
    </location>
</feature>
<feature type="compositionally biased region" description="Low complexity" evidence="5">
    <location>
        <begin position="463"/>
        <end position="492"/>
    </location>
</feature>
<feature type="compositionally biased region" description="Basic and acidic residues" evidence="5">
    <location>
        <begin position="449"/>
        <end position="461"/>
    </location>
</feature>
<evidence type="ECO:0000256" key="1">
    <source>
        <dbReference type="ARBA" id="ARBA00004196"/>
    </source>
</evidence>
<evidence type="ECO:0000256" key="4">
    <source>
        <dbReference type="ARBA" id="ARBA00022729"/>
    </source>
</evidence>
<comment type="caution">
    <text evidence="7">The sequence shown here is derived from an EMBL/GenBank/DDBJ whole genome shotgun (WGS) entry which is preliminary data.</text>
</comment>
<feature type="signal peptide" evidence="6">
    <location>
        <begin position="1"/>
        <end position="20"/>
    </location>
</feature>
<protein>
    <submittedName>
        <fullName evidence="7">Extracellular solute-binding protein</fullName>
    </submittedName>
</protein>
<sequence length="498" mass="55573">MSIKGMKKALFLIMCLVLVAGCTSNPGSKEPEQQSLRVMFWDENYFFQQYGDLFTMQHPNIEIEVVSTNNIYRDMGPDGDYDKAFKDFIDKEQPDVLMVSIDQMETYISEGKIRELDTLIERDKYSIDTIYPALIELLKERGDNKIYGLTPNFYGSAILYNADLFAKHGVELPRDGMSWYDIIELAKQFPTEGDEKTRIYGFDNNWGINMTQLASMISSSEGIEQIDTNSMKLTLNTESWKKIYQTSLDAMKSNVFYNPGEDGFRGGSMEEYYQSQPFVMGRAAMTTGDTYVLRNLKEAADALKDYKPFEIGIVAGPASSTDPDKSRNIGISEVFAISANSPNADAAWEFIKFVNGDQFAKIKSRSLNNGLLSRMGYTDEYNGISLEAYYKLKPLPTDYSGMRKIPNGFYEKFQPLLDTELKAVEDNTKSLDEALAKIEAEGQVALDQALKEQEEKKKEEEAQGGSSEGSADDSAGTADSSEGSDGAEGSAENSANEG</sequence>
<organism evidence="7 8">
    <name type="scientific">Paenibacillus woosongensis</name>
    <dbReference type="NCBI Taxonomy" id="307580"/>
    <lineage>
        <taxon>Bacteria</taxon>
        <taxon>Bacillati</taxon>
        <taxon>Bacillota</taxon>
        <taxon>Bacilli</taxon>
        <taxon>Bacillales</taxon>
        <taxon>Paenibacillaceae</taxon>
        <taxon>Paenibacillus</taxon>
    </lineage>
</organism>
<dbReference type="Gene3D" id="3.40.190.10">
    <property type="entry name" value="Periplasmic binding protein-like II"/>
    <property type="match status" value="1"/>
</dbReference>
<dbReference type="EMBL" id="WNZW01000010">
    <property type="protein sequence ID" value="MUG47216.1"/>
    <property type="molecule type" value="Genomic_DNA"/>
</dbReference>
<evidence type="ECO:0000313" key="8">
    <source>
        <dbReference type="Proteomes" id="UP000447876"/>
    </source>
</evidence>
<feature type="region of interest" description="Disordered" evidence="5">
    <location>
        <begin position="446"/>
        <end position="498"/>
    </location>
</feature>
<dbReference type="Pfam" id="PF01547">
    <property type="entry name" value="SBP_bac_1"/>
    <property type="match status" value="1"/>
</dbReference>
<comment type="similarity">
    <text evidence="2">Belongs to the bacterial solute-binding protein 1 family.</text>
</comment>
<proteinExistence type="inferred from homology"/>
<dbReference type="AlphaFoldDB" id="A0A7X2Z5F2"/>
<dbReference type="PROSITE" id="PS51257">
    <property type="entry name" value="PROKAR_LIPOPROTEIN"/>
    <property type="match status" value="1"/>
</dbReference>
<accession>A0A7X2Z5F2</accession>
<dbReference type="PANTHER" id="PTHR43649">
    <property type="entry name" value="ARABINOSE-BINDING PROTEIN-RELATED"/>
    <property type="match status" value="1"/>
</dbReference>
<evidence type="ECO:0000256" key="2">
    <source>
        <dbReference type="ARBA" id="ARBA00008520"/>
    </source>
</evidence>
<dbReference type="SUPFAM" id="SSF53850">
    <property type="entry name" value="Periplasmic binding protein-like II"/>
    <property type="match status" value="1"/>
</dbReference>
<evidence type="ECO:0000313" key="7">
    <source>
        <dbReference type="EMBL" id="MUG47216.1"/>
    </source>
</evidence>
<dbReference type="RefSeq" id="WP_155612589.1">
    <property type="nucleotide sequence ID" value="NZ_WNZW01000010.1"/>
</dbReference>
<comment type="subcellular location">
    <subcellularLocation>
        <location evidence="1">Cell envelope</location>
    </subcellularLocation>
</comment>
<dbReference type="OrthoDB" id="2675752at2"/>
<dbReference type="InterPro" id="IPR050490">
    <property type="entry name" value="Bact_solute-bd_prot1"/>
</dbReference>
<dbReference type="InterPro" id="IPR006059">
    <property type="entry name" value="SBP"/>
</dbReference>
<dbReference type="GO" id="GO:0030313">
    <property type="term" value="C:cell envelope"/>
    <property type="evidence" value="ECO:0007669"/>
    <property type="project" value="UniProtKB-SubCell"/>
</dbReference>
<gene>
    <name evidence="7" type="ORF">GNP95_19810</name>
</gene>
<keyword evidence="3" id="KW-0813">Transport</keyword>
<evidence type="ECO:0000256" key="6">
    <source>
        <dbReference type="SAM" id="SignalP"/>
    </source>
</evidence>